<dbReference type="InterPro" id="IPR036388">
    <property type="entry name" value="WH-like_DNA-bd_sf"/>
</dbReference>
<evidence type="ECO:0000256" key="1">
    <source>
        <dbReference type="ARBA" id="ARBA00006525"/>
    </source>
</evidence>
<keyword evidence="5" id="KW-1185">Reference proteome</keyword>
<evidence type="ECO:0000259" key="3">
    <source>
        <dbReference type="Pfam" id="PF17782"/>
    </source>
</evidence>
<dbReference type="PANTHER" id="PTHR43022">
    <property type="entry name" value="PROTEIN SMF"/>
    <property type="match status" value="1"/>
</dbReference>
<proteinExistence type="inferred from homology"/>
<evidence type="ECO:0000313" key="5">
    <source>
        <dbReference type="Proteomes" id="UP000606870"/>
    </source>
</evidence>
<dbReference type="Gene3D" id="1.10.10.10">
    <property type="entry name" value="Winged helix-like DNA-binding domain superfamily/Winged helix DNA-binding domain"/>
    <property type="match status" value="1"/>
</dbReference>
<feature type="domain" description="DprA winged helix" evidence="3">
    <location>
        <begin position="301"/>
        <end position="354"/>
    </location>
</feature>
<evidence type="ECO:0000313" key="4">
    <source>
        <dbReference type="EMBL" id="MBC3537723.1"/>
    </source>
</evidence>
<reference evidence="4 5" key="1">
    <citation type="submission" date="2020-08" db="EMBL/GenBank/DDBJ databases">
        <authorList>
            <person name="Liu C."/>
            <person name="Sun Q."/>
        </authorList>
    </citation>
    <scope>NUCLEOTIDE SEQUENCE [LARGE SCALE GENOMIC DNA]</scope>
    <source>
        <strain evidence="4 5">NSJ-59</strain>
    </source>
</reference>
<evidence type="ECO:0000259" key="2">
    <source>
        <dbReference type="Pfam" id="PF02481"/>
    </source>
</evidence>
<gene>
    <name evidence="4" type="primary">dprA</name>
    <name evidence="4" type="ORF">H8J70_10770</name>
</gene>
<protein>
    <submittedName>
        <fullName evidence="4">DNA-protecting protein DprA</fullName>
    </submittedName>
</protein>
<dbReference type="Proteomes" id="UP000606870">
    <property type="component" value="Unassembled WGS sequence"/>
</dbReference>
<comment type="similarity">
    <text evidence="1">Belongs to the DprA/Smf family.</text>
</comment>
<name>A0ABR6VKB6_9FIRM</name>
<dbReference type="NCBIfam" id="TIGR00732">
    <property type="entry name" value="dprA"/>
    <property type="match status" value="1"/>
</dbReference>
<dbReference type="SUPFAM" id="SSF102405">
    <property type="entry name" value="MCP/YpsA-like"/>
    <property type="match status" value="1"/>
</dbReference>
<comment type="caution">
    <text evidence="4">The sequence shown here is derived from an EMBL/GenBank/DDBJ whole genome shotgun (WGS) entry which is preliminary data.</text>
</comment>
<dbReference type="Pfam" id="PF17782">
    <property type="entry name" value="WHD_DprA"/>
    <property type="match status" value="1"/>
</dbReference>
<dbReference type="InterPro" id="IPR057666">
    <property type="entry name" value="DrpA_SLOG"/>
</dbReference>
<dbReference type="InterPro" id="IPR003488">
    <property type="entry name" value="DprA"/>
</dbReference>
<organism evidence="4 5">
    <name type="scientific">Megasphaera hominis</name>
    <dbReference type="NCBI Taxonomy" id="159836"/>
    <lineage>
        <taxon>Bacteria</taxon>
        <taxon>Bacillati</taxon>
        <taxon>Bacillota</taxon>
        <taxon>Negativicutes</taxon>
        <taxon>Veillonellales</taxon>
        <taxon>Veillonellaceae</taxon>
        <taxon>Megasphaera</taxon>
    </lineage>
</organism>
<dbReference type="Pfam" id="PF02481">
    <property type="entry name" value="DNA_processg_A"/>
    <property type="match status" value="1"/>
</dbReference>
<feature type="domain" description="Smf/DprA SLOG" evidence="2">
    <location>
        <begin position="83"/>
        <end position="291"/>
    </location>
</feature>
<dbReference type="Gene3D" id="3.40.50.450">
    <property type="match status" value="1"/>
</dbReference>
<dbReference type="InterPro" id="IPR010994">
    <property type="entry name" value="RuvA_2-like"/>
</dbReference>
<accession>A0ABR6VKB6</accession>
<dbReference type="SUPFAM" id="SSF47781">
    <property type="entry name" value="RuvA domain 2-like"/>
    <property type="match status" value="1"/>
</dbReference>
<dbReference type="InterPro" id="IPR041614">
    <property type="entry name" value="DprA_WH"/>
</dbReference>
<dbReference type="RefSeq" id="WP_186504297.1">
    <property type="nucleotide sequence ID" value="NZ_JACOGK010000038.1"/>
</dbReference>
<dbReference type="EMBL" id="JACOGK010000038">
    <property type="protein sequence ID" value="MBC3537723.1"/>
    <property type="molecule type" value="Genomic_DNA"/>
</dbReference>
<sequence>METWTDEQRYTAAWQALKGLGSRRIRRLVDYFGSARAAWTAPAEEVIRVAALGSKLGATVDAARRRFDWDRQEADLKRYGARLVTWRDEEYPYLLKETCNAPAVLFYQGTLAETDKRVAIVGSRKASPYGLNVSRHVAETLARNGVTIVSGGARGIDTKAHKGALHVQGQTLVVIASGLDRTYPPENKRLFAEICEKGGAIVTEFAFGSEPVAQNFPARNRIIAGLSRSVIVVEAALRSGSLITADFALEEGRDVFAVPGSIFSTQSQGTNHLIRMGAAILTEAADVLDEYGWESEEAGQKTTAAVALTDAGKAVWEALSESEARPLDELVVRTKLSAADVQVSLLQLTLHNLAEETIPGLYLRCPG</sequence>
<dbReference type="PANTHER" id="PTHR43022:SF1">
    <property type="entry name" value="PROTEIN SMF"/>
    <property type="match status" value="1"/>
</dbReference>